<dbReference type="PANTHER" id="PTHR30290:SF38">
    <property type="entry name" value="D,D-DIPEPTIDE-BINDING PERIPLASMIC PROTEIN DDPA-RELATED"/>
    <property type="match status" value="1"/>
</dbReference>
<sequence>MAVLLALGLLALAACGGEGSGSGEETAGSDGGTPKVGGHLVVGTEADYNGFLPGREVASNRIMYAIYDPLMSYDSKGELHPYLAESLTGNATLDEFTLKLRPNVKFHDGTPLNAAAIKEIFDKHLKIPASRVFANLTIVDSLRTVDDLTVVYKLTTPNAAFPGLLAGVVGMPFSPTAATTKGDALLSSPVGTGPFTFESWQRDSHLIVKKNPNYWQPGLPYLDQITYRPIPDEDSRLASLLSGEIDTMLTVRQAQNVAKAAKESGGRIKEYPDIGNQVANININMQKPPMSDKRVRRAMGYAVKQEELISVQGLEGIAPVTTQLFAKDSPFYSEQAAKVYAMNDVPKARALATEYMNDPSRSDGKPVGSRINLGQFTCTAGVSSLNDLVLLYQGRWKDVGIDIELSLVDQTVLSQRSVGQAPDFKAGYDVTCTRGGSDEDPDVLYNSLYDVKAAANSNDIDNAEVKRLLDLGRRSGNPEERRKIYQDLMVVLAEEMPKIYHGGLATTNGAKAEVKNIPGWVFPDGTKGDGTPSSIVRYSHVWLDR</sequence>
<dbReference type="InterPro" id="IPR030678">
    <property type="entry name" value="Peptide/Ni-bd"/>
</dbReference>
<proteinExistence type="predicted"/>
<evidence type="ECO:0000313" key="4">
    <source>
        <dbReference type="EMBL" id="CAA9249302.1"/>
    </source>
</evidence>
<keyword evidence="1 2" id="KW-0732">Signal</keyword>
<feature type="chain" id="PRO_5039268885" evidence="2">
    <location>
        <begin position="17"/>
        <end position="545"/>
    </location>
</feature>
<dbReference type="GO" id="GO:0043190">
    <property type="term" value="C:ATP-binding cassette (ABC) transporter complex"/>
    <property type="evidence" value="ECO:0007669"/>
    <property type="project" value="InterPro"/>
</dbReference>
<gene>
    <name evidence="4" type="ORF">AVDCRST_MAG50-2504</name>
</gene>
<dbReference type="SUPFAM" id="SSF53850">
    <property type="entry name" value="Periplasmic binding protein-like II"/>
    <property type="match status" value="1"/>
</dbReference>
<dbReference type="GO" id="GO:0015833">
    <property type="term" value="P:peptide transport"/>
    <property type="evidence" value="ECO:0007669"/>
    <property type="project" value="TreeGrafter"/>
</dbReference>
<evidence type="ECO:0000256" key="1">
    <source>
        <dbReference type="ARBA" id="ARBA00022729"/>
    </source>
</evidence>
<reference evidence="4" key="1">
    <citation type="submission" date="2020-02" db="EMBL/GenBank/DDBJ databases">
        <authorList>
            <person name="Meier V. D."/>
        </authorList>
    </citation>
    <scope>NUCLEOTIDE SEQUENCE</scope>
    <source>
        <strain evidence="4">AVDCRST_MAG50</strain>
    </source>
</reference>
<dbReference type="AlphaFoldDB" id="A0A6J4IG08"/>
<dbReference type="PIRSF" id="PIRSF002741">
    <property type="entry name" value="MppA"/>
    <property type="match status" value="1"/>
</dbReference>
<dbReference type="Pfam" id="PF00496">
    <property type="entry name" value="SBP_bac_5"/>
    <property type="match status" value="1"/>
</dbReference>
<protein>
    <submittedName>
        <fullName evidence="4">ABC transporter, substrate-binding protein (Cluster 5, nickel/peptides/opines)</fullName>
    </submittedName>
</protein>
<dbReference type="InterPro" id="IPR039424">
    <property type="entry name" value="SBP_5"/>
</dbReference>
<dbReference type="Gene3D" id="3.40.190.10">
    <property type="entry name" value="Periplasmic binding protein-like II"/>
    <property type="match status" value="1"/>
</dbReference>
<dbReference type="InterPro" id="IPR000914">
    <property type="entry name" value="SBP_5_dom"/>
</dbReference>
<feature type="signal peptide" evidence="2">
    <location>
        <begin position="1"/>
        <end position="16"/>
    </location>
</feature>
<accession>A0A6J4IG08</accession>
<organism evidence="4">
    <name type="scientific">uncultured Acidimicrobiales bacterium</name>
    <dbReference type="NCBI Taxonomy" id="310071"/>
    <lineage>
        <taxon>Bacteria</taxon>
        <taxon>Bacillati</taxon>
        <taxon>Actinomycetota</taxon>
        <taxon>Acidimicrobiia</taxon>
        <taxon>Acidimicrobiales</taxon>
        <taxon>environmental samples</taxon>
    </lineage>
</organism>
<dbReference type="GO" id="GO:0042597">
    <property type="term" value="C:periplasmic space"/>
    <property type="evidence" value="ECO:0007669"/>
    <property type="project" value="UniProtKB-ARBA"/>
</dbReference>
<feature type="domain" description="Solute-binding protein family 5" evidence="3">
    <location>
        <begin position="78"/>
        <end position="450"/>
    </location>
</feature>
<dbReference type="GO" id="GO:1904680">
    <property type="term" value="F:peptide transmembrane transporter activity"/>
    <property type="evidence" value="ECO:0007669"/>
    <property type="project" value="TreeGrafter"/>
</dbReference>
<dbReference type="Gene3D" id="3.10.105.10">
    <property type="entry name" value="Dipeptide-binding Protein, Domain 3"/>
    <property type="match status" value="1"/>
</dbReference>
<name>A0A6J4IG08_9ACTN</name>
<dbReference type="PANTHER" id="PTHR30290">
    <property type="entry name" value="PERIPLASMIC BINDING COMPONENT OF ABC TRANSPORTER"/>
    <property type="match status" value="1"/>
</dbReference>
<dbReference type="EMBL" id="CADCTF010000104">
    <property type="protein sequence ID" value="CAA9249302.1"/>
    <property type="molecule type" value="Genomic_DNA"/>
</dbReference>
<evidence type="ECO:0000259" key="3">
    <source>
        <dbReference type="Pfam" id="PF00496"/>
    </source>
</evidence>
<evidence type="ECO:0000256" key="2">
    <source>
        <dbReference type="SAM" id="SignalP"/>
    </source>
</evidence>